<reference evidence="2" key="1">
    <citation type="journal article" date="2021" name="PeerJ">
        <title>Extensive microbial diversity within the chicken gut microbiome revealed by metagenomics and culture.</title>
        <authorList>
            <person name="Gilroy R."/>
            <person name="Ravi A."/>
            <person name="Getino M."/>
            <person name="Pursley I."/>
            <person name="Horton D.L."/>
            <person name="Alikhan N.F."/>
            <person name="Baker D."/>
            <person name="Gharbi K."/>
            <person name="Hall N."/>
            <person name="Watson M."/>
            <person name="Adriaenssens E.M."/>
            <person name="Foster-Nyarko E."/>
            <person name="Jarju S."/>
            <person name="Secka A."/>
            <person name="Antonio M."/>
            <person name="Oren A."/>
            <person name="Chaudhuri R.R."/>
            <person name="La Ragione R."/>
            <person name="Hildebrand F."/>
            <person name="Pallen M.J."/>
        </authorList>
    </citation>
    <scope>NUCLEOTIDE SEQUENCE</scope>
    <source>
        <strain evidence="2">3436</strain>
    </source>
</reference>
<evidence type="ECO:0000313" key="2">
    <source>
        <dbReference type="EMBL" id="HIZ47764.1"/>
    </source>
</evidence>
<feature type="domain" description="Flavodoxin-like" evidence="1">
    <location>
        <begin position="5"/>
        <end position="154"/>
    </location>
</feature>
<dbReference type="PROSITE" id="PS00201">
    <property type="entry name" value="FLAVODOXIN"/>
    <property type="match status" value="1"/>
</dbReference>
<dbReference type="EMBL" id="DXBO01000044">
    <property type="protein sequence ID" value="HIZ47764.1"/>
    <property type="molecule type" value="Genomic_DNA"/>
</dbReference>
<dbReference type="GO" id="GO:0016651">
    <property type="term" value="F:oxidoreductase activity, acting on NAD(P)H"/>
    <property type="evidence" value="ECO:0007669"/>
    <property type="project" value="UniProtKB-ARBA"/>
</dbReference>
<dbReference type="InterPro" id="IPR008254">
    <property type="entry name" value="Flavodoxin/NO_synth"/>
</dbReference>
<evidence type="ECO:0000259" key="1">
    <source>
        <dbReference type="Pfam" id="PF12641"/>
    </source>
</evidence>
<gene>
    <name evidence="2" type="ORF">H9810_03480</name>
</gene>
<dbReference type="NCBIfam" id="NF045594">
    <property type="entry name" value="flavodox_BilS"/>
    <property type="match status" value="1"/>
</dbReference>
<sequence>MSYAIVYTSLTGNTARLAQALRDALPAGACLYFGAPDAAALAADTIYAGFWTDKGTCDKPMETFLRSLTDQKVFLFGTAGFGGAPAYFNQILARVRDNLAPGVTVLGGWMCQGKMPQSVRDRYAAMPDSPRRTAMLENFDLALTHPDQADLDALCAAAAR</sequence>
<dbReference type="SUPFAM" id="SSF52218">
    <property type="entry name" value="Flavoproteins"/>
    <property type="match status" value="1"/>
</dbReference>
<dbReference type="InterPro" id="IPR054633">
    <property type="entry name" value="BilS"/>
</dbReference>
<name>A0A9D2F1C1_9FIRM</name>
<reference evidence="2" key="2">
    <citation type="submission" date="2021-04" db="EMBL/GenBank/DDBJ databases">
        <authorList>
            <person name="Gilroy R."/>
        </authorList>
    </citation>
    <scope>NUCLEOTIDE SEQUENCE</scope>
    <source>
        <strain evidence="2">3436</strain>
    </source>
</reference>
<dbReference type="GO" id="GO:0010181">
    <property type="term" value="F:FMN binding"/>
    <property type="evidence" value="ECO:0007669"/>
    <property type="project" value="InterPro"/>
</dbReference>
<dbReference type="InterPro" id="IPR001226">
    <property type="entry name" value="Flavodoxin_CS"/>
</dbReference>
<dbReference type="Pfam" id="PF12641">
    <property type="entry name" value="Flavodoxin_3"/>
    <property type="match status" value="1"/>
</dbReference>
<proteinExistence type="predicted"/>
<dbReference type="AlphaFoldDB" id="A0A9D2F1C1"/>
<dbReference type="InterPro" id="IPR029039">
    <property type="entry name" value="Flavoprotein-like_sf"/>
</dbReference>
<dbReference type="Gene3D" id="3.40.50.360">
    <property type="match status" value="1"/>
</dbReference>
<dbReference type="Proteomes" id="UP000824031">
    <property type="component" value="Unassembled WGS sequence"/>
</dbReference>
<dbReference type="GO" id="GO:0009055">
    <property type="term" value="F:electron transfer activity"/>
    <property type="evidence" value="ECO:0007669"/>
    <property type="project" value="InterPro"/>
</dbReference>
<organism evidence="2 3">
    <name type="scientific">Candidatus Gemmiger excrementavium</name>
    <dbReference type="NCBI Taxonomy" id="2838608"/>
    <lineage>
        <taxon>Bacteria</taxon>
        <taxon>Bacillati</taxon>
        <taxon>Bacillota</taxon>
        <taxon>Clostridia</taxon>
        <taxon>Eubacteriales</taxon>
        <taxon>Gemmiger</taxon>
    </lineage>
</organism>
<protein>
    <submittedName>
        <fullName evidence="2">Flavodoxin family protein</fullName>
    </submittedName>
</protein>
<evidence type="ECO:0000313" key="3">
    <source>
        <dbReference type="Proteomes" id="UP000824031"/>
    </source>
</evidence>
<accession>A0A9D2F1C1</accession>
<comment type="caution">
    <text evidence="2">The sequence shown here is derived from an EMBL/GenBank/DDBJ whole genome shotgun (WGS) entry which is preliminary data.</text>
</comment>